<dbReference type="GO" id="GO:0005737">
    <property type="term" value="C:cytoplasm"/>
    <property type="evidence" value="ECO:0007669"/>
    <property type="project" value="TreeGrafter"/>
</dbReference>
<evidence type="ECO:0000313" key="10">
    <source>
        <dbReference type="Proteomes" id="UP000500791"/>
    </source>
</evidence>
<dbReference type="Gene3D" id="3.30.1130.10">
    <property type="match status" value="1"/>
</dbReference>
<dbReference type="GO" id="GO:0004150">
    <property type="term" value="F:dihydroneopterin aldolase activity"/>
    <property type="evidence" value="ECO:0007669"/>
    <property type="project" value="UniProtKB-EC"/>
</dbReference>
<dbReference type="NCBIfam" id="TIGR00526">
    <property type="entry name" value="folB_dom"/>
    <property type="match status" value="1"/>
</dbReference>
<proteinExistence type="inferred from homology"/>
<dbReference type="GO" id="GO:0046656">
    <property type="term" value="P:folic acid biosynthetic process"/>
    <property type="evidence" value="ECO:0007669"/>
    <property type="project" value="UniProtKB-KW"/>
</dbReference>
<evidence type="ECO:0000259" key="8">
    <source>
        <dbReference type="SMART" id="SM00905"/>
    </source>
</evidence>
<evidence type="ECO:0000256" key="3">
    <source>
        <dbReference type="ARBA" id="ARBA00005708"/>
    </source>
</evidence>
<sequence>MTDETAIAFELPHVRAAATAGDQPHDRISVRDYVRDVEIGAFLSERGVTQRIRFNVVLEVAAHVAAQDDDVDKVISYDTIVQAIEHQLGAERINLLETLAERVAERCLTDRRAIRVFVRIEKLDRIPGALGVEIVRMRKGVAAVPIRARAPLPDDAPIPAVSCADDRAALDAVSGPTVLCVPPMGAVATDPAGEAARRIALLAYDQGAWAFAADDSRCTVVATRTELDWALRKGLICIWAPSKIVLDTMPAPADLRRETLAAWFEALLNR</sequence>
<dbReference type="AlphaFoldDB" id="A0A6G7VM47"/>
<dbReference type="SUPFAM" id="SSF55620">
    <property type="entry name" value="Tetrahydrobiopterin biosynthesis enzymes-like"/>
    <property type="match status" value="1"/>
</dbReference>
<evidence type="ECO:0000256" key="5">
    <source>
        <dbReference type="ARBA" id="ARBA00022909"/>
    </source>
</evidence>
<evidence type="ECO:0000256" key="6">
    <source>
        <dbReference type="ARBA" id="ARBA00023239"/>
    </source>
</evidence>
<comment type="pathway">
    <text evidence="2">Cofactor biosynthesis; tetrahydrofolate biosynthesis; 2-amino-4-hydroxy-6-hydroxymethyl-7,8-dihydropteridine diphosphate from 7,8-dihydroneopterin triphosphate: step 3/4.</text>
</comment>
<evidence type="ECO:0000313" key="9">
    <source>
        <dbReference type="EMBL" id="QIK40980.1"/>
    </source>
</evidence>
<dbReference type="Pfam" id="PF02152">
    <property type="entry name" value="FolB"/>
    <property type="match status" value="1"/>
</dbReference>
<gene>
    <name evidence="9" type="ORF">G8E03_09480</name>
</gene>
<evidence type="ECO:0000256" key="7">
    <source>
        <dbReference type="ARBA" id="ARBA00032903"/>
    </source>
</evidence>
<reference evidence="9 10" key="1">
    <citation type="submission" date="2020-03" db="EMBL/GenBank/DDBJ databases">
        <title>Complete genome sequence of Monaibacterium sp. ALG8 with diverse plasmids.</title>
        <authorList>
            <person name="Sun C."/>
        </authorList>
    </citation>
    <scope>NUCLEOTIDE SEQUENCE [LARGE SCALE GENOMIC DNA]</scope>
    <source>
        <strain evidence="9 10">ALG8</strain>
    </source>
</reference>
<dbReference type="EC" id="4.1.2.25" evidence="4"/>
<feature type="domain" description="Dihydroneopterin aldolase/epimerase" evidence="8">
    <location>
        <begin position="28"/>
        <end position="136"/>
    </location>
</feature>
<keyword evidence="6" id="KW-0456">Lyase</keyword>
<dbReference type="SMART" id="SM00905">
    <property type="entry name" value="FolB"/>
    <property type="match status" value="1"/>
</dbReference>
<name>A0A6G7VM47_9RHOB</name>
<dbReference type="KEGG" id="mon:G8E03_09480"/>
<comment type="similarity">
    <text evidence="3">Belongs to the DHNA family.</text>
</comment>
<dbReference type="RefSeq" id="WP_166191013.1">
    <property type="nucleotide sequence ID" value="NZ_CP049811.1"/>
</dbReference>
<dbReference type="InterPro" id="IPR006157">
    <property type="entry name" value="FolB_dom"/>
</dbReference>
<evidence type="ECO:0000256" key="4">
    <source>
        <dbReference type="ARBA" id="ARBA00013043"/>
    </source>
</evidence>
<evidence type="ECO:0000256" key="1">
    <source>
        <dbReference type="ARBA" id="ARBA00001353"/>
    </source>
</evidence>
<dbReference type="InterPro" id="IPR043133">
    <property type="entry name" value="GTP-CH-I_C/QueF"/>
</dbReference>
<evidence type="ECO:0000256" key="2">
    <source>
        <dbReference type="ARBA" id="ARBA00005013"/>
    </source>
</evidence>
<protein>
    <recommendedName>
        <fullName evidence="4">dihydroneopterin aldolase</fullName>
        <ecNumber evidence="4">4.1.2.25</ecNumber>
    </recommendedName>
    <alternativeName>
        <fullName evidence="7">7,8-dihydroneopterin aldolase</fullName>
    </alternativeName>
</protein>
<organism evidence="9 10">
    <name type="scientific">Pontivivens nitratireducens</name>
    <dbReference type="NCBI Taxonomy" id="2758038"/>
    <lineage>
        <taxon>Bacteria</taxon>
        <taxon>Pseudomonadati</taxon>
        <taxon>Pseudomonadota</taxon>
        <taxon>Alphaproteobacteria</taxon>
        <taxon>Rhodobacterales</taxon>
        <taxon>Paracoccaceae</taxon>
        <taxon>Pontivivens</taxon>
    </lineage>
</organism>
<dbReference type="EMBL" id="CP049811">
    <property type="protein sequence ID" value="QIK40980.1"/>
    <property type="molecule type" value="Genomic_DNA"/>
</dbReference>
<dbReference type="PANTHER" id="PTHR42844">
    <property type="entry name" value="DIHYDRONEOPTERIN ALDOLASE 1-RELATED"/>
    <property type="match status" value="1"/>
</dbReference>
<dbReference type="PANTHER" id="PTHR42844:SF1">
    <property type="entry name" value="DIHYDRONEOPTERIN ALDOLASE 1-RELATED"/>
    <property type="match status" value="1"/>
</dbReference>
<keyword evidence="5" id="KW-0289">Folate biosynthesis</keyword>
<dbReference type="InterPro" id="IPR006156">
    <property type="entry name" value="Dihydroneopterin_aldolase"/>
</dbReference>
<keyword evidence="10" id="KW-1185">Reference proteome</keyword>
<dbReference type="Proteomes" id="UP000500791">
    <property type="component" value="Chromosome"/>
</dbReference>
<accession>A0A6G7VM47</accession>
<comment type="catalytic activity">
    <reaction evidence="1">
        <text>7,8-dihydroneopterin = 6-hydroxymethyl-7,8-dihydropterin + glycolaldehyde</text>
        <dbReference type="Rhea" id="RHEA:10540"/>
        <dbReference type="ChEBI" id="CHEBI:17001"/>
        <dbReference type="ChEBI" id="CHEBI:17071"/>
        <dbReference type="ChEBI" id="CHEBI:44841"/>
        <dbReference type="EC" id="4.1.2.25"/>
    </reaction>
</comment>